<feature type="compositionally biased region" description="Basic and acidic residues" evidence="9">
    <location>
        <begin position="120"/>
        <end position="130"/>
    </location>
</feature>
<gene>
    <name evidence="7" type="primary">rpsM</name>
    <name evidence="10" type="ORF">US40_C0002G0153</name>
</gene>
<comment type="similarity">
    <text evidence="1 7 8">Belongs to the universal ribosomal protein uS13 family.</text>
</comment>
<dbReference type="AlphaFoldDB" id="A0A0G0IR38"/>
<dbReference type="HAMAP" id="MF_01315">
    <property type="entry name" value="Ribosomal_uS13"/>
    <property type="match status" value="1"/>
</dbReference>
<evidence type="ECO:0000256" key="6">
    <source>
        <dbReference type="ARBA" id="ARBA00035166"/>
    </source>
</evidence>
<dbReference type="InterPro" id="IPR018269">
    <property type="entry name" value="Ribosomal_uS13_CS"/>
</dbReference>
<protein>
    <recommendedName>
        <fullName evidence="6 7">Small ribosomal subunit protein uS13</fullName>
    </recommendedName>
</protein>
<dbReference type="NCBIfam" id="TIGR03631">
    <property type="entry name" value="uS13_bact"/>
    <property type="match status" value="1"/>
</dbReference>
<organism evidence="10 11">
    <name type="scientific">Candidatus Roizmanbacteria bacterium GW2011_GWC2_37_13</name>
    <dbReference type="NCBI Taxonomy" id="1618486"/>
    <lineage>
        <taxon>Bacteria</taxon>
        <taxon>Candidatus Roizmaniibacteriota</taxon>
    </lineage>
</organism>
<evidence type="ECO:0000256" key="8">
    <source>
        <dbReference type="RuleBase" id="RU003830"/>
    </source>
</evidence>
<name>A0A0G0IR38_9BACT</name>
<dbReference type="InterPro" id="IPR027437">
    <property type="entry name" value="Rbsml_uS13_C"/>
</dbReference>
<dbReference type="PROSITE" id="PS00646">
    <property type="entry name" value="RIBOSOMAL_S13_1"/>
    <property type="match status" value="1"/>
</dbReference>
<dbReference type="GO" id="GO:0006412">
    <property type="term" value="P:translation"/>
    <property type="evidence" value="ECO:0007669"/>
    <property type="project" value="UniProtKB-UniRule"/>
</dbReference>
<evidence type="ECO:0000256" key="2">
    <source>
        <dbReference type="ARBA" id="ARBA00022730"/>
    </source>
</evidence>
<evidence type="ECO:0000256" key="1">
    <source>
        <dbReference type="ARBA" id="ARBA00008080"/>
    </source>
</evidence>
<reference evidence="10 11" key="1">
    <citation type="journal article" date="2015" name="Nature">
        <title>rRNA introns, odd ribosomes, and small enigmatic genomes across a large radiation of phyla.</title>
        <authorList>
            <person name="Brown C.T."/>
            <person name="Hug L.A."/>
            <person name="Thomas B.C."/>
            <person name="Sharon I."/>
            <person name="Castelle C.J."/>
            <person name="Singh A."/>
            <person name="Wilkins M.J."/>
            <person name="Williams K.H."/>
            <person name="Banfield J.F."/>
        </authorList>
    </citation>
    <scope>NUCLEOTIDE SEQUENCE [LARGE SCALE GENOMIC DNA]</scope>
</reference>
<sequence length="148" mass="16915">MARLLGITLPDEKRIDYALTLLYGIGWNNVKSLLEQVKIDSHKRVKDLSEEEFKKINEIIEKNYKVEGDLREAVTGNIKRLREIGSFRGLRHLKGLPVRGQRTKSNARTKRGKRKTVGALRKEAWAKMEQGKTGAETTTEEKPTAKNQ</sequence>
<dbReference type="Gene3D" id="4.10.910.10">
    <property type="entry name" value="30s ribosomal protein s13, domain 2"/>
    <property type="match status" value="1"/>
</dbReference>
<keyword evidence="2 7" id="KW-0699">rRNA-binding</keyword>
<proteinExistence type="inferred from homology"/>
<evidence type="ECO:0000256" key="7">
    <source>
        <dbReference type="HAMAP-Rule" id="MF_01315"/>
    </source>
</evidence>
<dbReference type="GO" id="GO:0000049">
    <property type="term" value="F:tRNA binding"/>
    <property type="evidence" value="ECO:0007669"/>
    <property type="project" value="UniProtKB-UniRule"/>
</dbReference>
<comment type="caution">
    <text evidence="10">The sequence shown here is derived from an EMBL/GenBank/DDBJ whole genome shotgun (WGS) entry which is preliminary data.</text>
</comment>
<evidence type="ECO:0000313" key="11">
    <source>
        <dbReference type="Proteomes" id="UP000034917"/>
    </source>
</evidence>
<dbReference type="GO" id="GO:0015935">
    <property type="term" value="C:small ribosomal subunit"/>
    <property type="evidence" value="ECO:0007669"/>
    <property type="project" value="TreeGrafter"/>
</dbReference>
<dbReference type="SUPFAM" id="SSF46946">
    <property type="entry name" value="S13-like H2TH domain"/>
    <property type="match status" value="1"/>
</dbReference>
<dbReference type="PROSITE" id="PS50159">
    <property type="entry name" value="RIBOSOMAL_S13_2"/>
    <property type="match status" value="1"/>
</dbReference>
<feature type="compositionally biased region" description="Basic and acidic residues" evidence="9">
    <location>
        <begin position="139"/>
        <end position="148"/>
    </location>
</feature>
<keyword evidence="5 7" id="KW-0687">Ribonucleoprotein</keyword>
<feature type="region of interest" description="Disordered" evidence="9">
    <location>
        <begin position="98"/>
        <end position="148"/>
    </location>
</feature>
<dbReference type="PANTHER" id="PTHR10871:SF1">
    <property type="entry name" value="SMALL RIBOSOMAL SUBUNIT PROTEIN US13M"/>
    <property type="match status" value="1"/>
</dbReference>
<dbReference type="PANTHER" id="PTHR10871">
    <property type="entry name" value="30S RIBOSOMAL PROTEIN S13/40S RIBOSOMAL PROTEIN S18"/>
    <property type="match status" value="1"/>
</dbReference>
<evidence type="ECO:0000256" key="4">
    <source>
        <dbReference type="ARBA" id="ARBA00022980"/>
    </source>
</evidence>
<dbReference type="Gene3D" id="1.10.8.50">
    <property type="match status" value="1"/>
</dbReference>
<dbReference type="InterPro" id="IPR001892">
    <property type="entry name" value="Ribosomal_uS13"/>
</dbReference>
<dbReference type="InterPro" id="IPR010979">
    <property type="entry name" value="Ribosomal_uS13-like_H2TH"/>
</dbReference>
<dbReference type="GO" id="GO:0005829">
    <property type="term" value="C:cytosol"/>
    <property type="evidence" value="ECO:0007669"/>
    <property type="project" value="TreeGrafter"/>
</dbReference>
<dbReference type="EMBL" id="LBSV01000002">
    <property type="protein sequence ID" value="KKQ26619.1"/>
    <property type="molecule type" value="Genomic_DNA"/>
</dbReference>
<dbReference type="GO" id="GO:0019843">
    <property type="term" value="F:rRNA binding"/>
    <property type="evidence" value="ECO:0007669"/>
    <property type="project" value="UniProtKB-UniRule"/>
</dbReference>
<evidence type="ECO:0000256" key="3">
    <source>
        <dbReference type="ARBA" id="ARBA00022884"/>
    </source>
</evidence>
<evidence type="ECO:0000256" key="9">
    <source>
        <dbReference type="SAM" id="MobiDB-lite"/>
    </source>
</evidence>
<evidence type="ECO:0000256" key="5">
    <source>
        <dbReference type="ARBA" id="ARBA00023274"/>
    </source>
</evidence>
<evidence type="ECO:0000313" key="10">
    <source>
        <dbReference type="EMBL" id="KKQ26619.1"/>
    </source>
</evidence>
<keyword evidence="4 7" id="KW-0689">Ribosomal protein</keyword>
<dbReference type="InterPro" id="IPR019980">
    <property type="entry name" value="Ribosomal_uS13_bac-type"/>
</dbReference>
<dbReference type="PIRSF" id="PIRSF002134">
    <property type="entry name" value="Ribosomal_S13"/>
    <property type="match status" value="1"/>
</dbReference>
<dbReference type="PATRIC" id="fig|1618486.3.peg.239"/>
<keyword evidence="7" id="KW-0820">tRNA-binding</keyword>
<dbReference type="FunFam" id="1.10.8.50:FF:000001">
    <property type="entry name" value="30S ribosomal protein S13"/>
    <property type="match status" value="1"/>
</dbReference>
<dbReference type="GO" id="GO:0003735">
    <property type="term" value="F:structural constituent of ribosome"/>
    <property type="evidence" value="ECO:0007669"/>
    <property type="project" value="InterPro"/>
</dbReference>
<dbReference type="Pfam" id="PF00416">
    <property type="entry name" value="Ribosomal_S13"/>
    <property type="match status" value="1"/>
</dbReference>
<keyword evidence="3 7" id="KW-0694">RNA-binding</keyword>
<dbReference type="Proteomes" id="UP000034917">
    <property type="component" value="Unassembled WGS sequence"/>
</dbReference>
<accession>A0A0G0IR38</accession>
<comment type="function">
    <text evidence="7">Located at the top of the head of the 30S subunit, it contacts several helices of the 16S rRNA. In the 70S ribosome it contacts the 23S rRNA (bridge B1a) and protein L5 of the 50S subunit (bridge B1b), connecting the 2 subunits; these bridges are implicated in subunit movement. Contacts the tRNAs in the A and P-sites.</text>
</comment>
<feature type="compositionally biased region" description="Basic residues" evidence="9">
    <location>
        <begin position="101"/>
        <end position="116"/>
    </location>
</feature>
<comment type="subunit">
    <text evidence="7">Part of the 30S ribosomal subunit. Forms a loose heterodimer with protein S19. Forms two bridges to the 50S subunit in the 70S ribosome.</text>
</comment>